<evidence type="ECO:0000313" key="3">
    <source>
        <dbReference type="Proteomes" id="UP000298050"/>
    </source>
</evidence>
<organism evidence="2 3">
    <name type="scientific">Mangrovimicrobium sediminis</name>
    <dbReference type="NCBI Taxonomy" id="2562682"/>
    <lineage>
        <taxon>Bacteria</taxon>
        <taxon>Pseudomonadati</taxon>
        <taxon>Pseudomonadota</taxon>
        <taxon>Gammaproteobacteria</taxon>
        <taxon>Cellvibrionales</taxon>
        <taxon>Halieaceae</taxon>
        <taxon>Mangrovimicrobium</taxon>
    </lineage>
</organism>
<feature type="transmembrane region" description="Helical" evidence="1">
    <location>
        <begin position="304"/>
        <end position="325"/>
    </location>
</feature>
<feature type="transmembrane region" description="Helical" evidence="1">
    <location>
        <begin position="103"/>
        <end position="121"/>
    </location>
</feature>
<dbReference type="InterPro" id="IPR022604">
    <property type="entry name" value="DUF2955"/>
</dbReference>
<reference evidence="2 3" key="1">
    <citation type="submission" date="2019-04" db="EMBL/GenBank/DDBJ databases">
        <title>Taxonomy of novel Haliea sp. from mangrove soil of West Coast of India.</title>
        <authorList>
            <person name="Verma A."/>
            <person name="Kumar P."/>
            <person name="Krishnamurthi S."/>
        </authorList>
    </citation>
    <scope>NUCLEOTIDE SEQUENCE [LARGE SCALE GENOMIC DNA]</scope>
    <source>
        <strain evidence="2 3">SAOS-164</strain>
    </source>
</reference>
<sequence length="341" mass="36204">MPLAARRSYRLAFTAGLALALGYALGLTIPYLPPILALLLGAKPAPPPGAKQTLVLSLFLALALGIGLLIGPLLQFAPVPALLIVACGLFFSNRLAILKGKEAPATLLAFGFTVITAASAVSQALASAIIAAMVVGIVVTVVSQWLLYPLFPEDPGPPPPAPPAPDVAQGDWLCLRATLIVMPAFLIAMSNVALYLPFLVKSILLGREATQVRLRQANRELLGSTALGGLCAVLVWFCLGLAVNLWFYTGWVTLVCLVLGGATFGALRSRLAPTFWINTMTTMLILLGAAVQDSANGRDVYQAFAVRMALFFAVTLYALLAMHLLEWWRGAPRALEETPEC</sequence>
<protein>
    <submittedName>
        <fullName evidence="2">DUF2955 domain-containing protein</fullName>
    </submittedName>
</protein>
<dbReference type="Pfam" id="PF11168">
    <property type="entry name" value="DUF2955"/>
    <property type="match status" value="1"/>
</dbReference>
<comment type="caution">
    <text evidence="2">The sequence shown here is derived from an EMBL/GenBank/DDBJ whole genome shotgun (WGS) entry which is preliminary data.</text>
</comment>
<proteinExistence type="predicted"/>
<feature type="transmembrane region" description="Helical" evidence="1">
    <location>
        <begin position="248"/>
        <end position="267"/>
    </location>
</feature>
<feature type="transmembrane region" description="Helical" evidence="1">
    <location>
        <begin position="50"/>
        <end position="70"/>
    </location>
</feature>
<keyword evidence="3" id="KW-1185">Reference proteome</keyword>
<feature type="transmembrane region" description="Helical" evidence="1">
    <location>
        <begin position="221"/>
        <end position="242"/>
    </location>
</feature>
<dbReference type="EMBL" id="SRLE01000009">
    <property type="protein sequence ID" value="TGD72685.1"/>
    <property type="molecule type" value="Genomic_DNA"/>
</dbReference>
<feature type="transmembrane region" description="Helical" evidence="1">
    <location>
        <begin position="274"/>
        <end position="292"/>
    </location>
</feature>
<feature type="transmembrane region" description="Helical" evidence="1">
    <location>
        <begin position="128"/>
        <end position="148"/>
    </location>
</feature>
<keyword evidence="1" id="KW-0812">Transmembrane</keyword>
<evidence type="ECO:0000256" key="1">
    <source>
        <dbReference type="SAM" id="Phobius"/>
    </source>
</evidence>
<keyword evidence="1" id="KW-1133">Transmembrane helix</keyword>
<gene>
    <name evidence="2" type="ORF">E4634_14285</name>
</gene>
<feature type="transmembrane region" description="Helical" evidence="1">
    <location>
        <begin position="180"/>
        <end position="200"/>
    </location>
</feature>
<dbReference type="AlphaFoldDB" id="A0A4Z0M062"/>
<accession>A0A4Z0M062</accession>
<keyword evidence="1" id="KW-0472">Membrane</keyword>
<dbReference type="Proteomes" id="UP000298050">
    <property type="component" value="Unassembled WGS sequence"/>
</dbReference>
<dbReference type="RefSeq" id="WP_135445039.1">
    <property type="nucleotide sequence ID" value="NZ_SRLE01000009.1"/>
</dbReference>
<evidence type="ECO:0000313" key="2">
    <source>
        <dbReference type="EMBL" id="TGD72685.1"/>
    </source>
</evidence>
<feature type="transmembrane region" description="Helical" evidence="1">
    <location>
        <begin position="77"/>
        <end position="97"/>
    </location>
</feature>
<name>A0A4Z0M062_9GAMM</name>
<dbReference type="OrthoDB" id="8958423at2"/>